<dbReference type="InterPro" id="IPR000330">
    <property type="entry name" value="SNF2_N"/>
</dbReference>
<evidence type="ECO:0000256" key="4">
    <source>
        <dbReference type="ARBA" id="ARBA00022801"/>
    </source>
</evidence>
<name>A0A4P9WLH1_9FUNG</name>
<dbReference type="SMART" id="SM00487">
    <property type="entry name" value="DEXDc"/>
    <property type="match status" value="1"/>
</dbReference>
<keyword evidence="14" id="KW-1185">Reference proteome</keyword>
<dbReference type="InterPro" id="IPR001650">
    <property type="entry name" value="Helicase_C-like"/>
</dbReference>
<evidence type="ECO:0000256" key="1">
    <source>
        <dbReference type="ARBA" id="ARBA00004123"/>
    </source>
</evidence>
<dbReference type="GO" id="GO:0004386">
    <property type="term" value="F:helicase activity"/>
    <property type="evidence" value="ECO:0007669"/>
    <property type="project" value="UniProtKB-KW"/>
</dbReference>
<dbReference type="Pfam" id="PF00271">
    <property type="entry name" value="Helicase_C"/>
    <property type="match status" value="1"/>
</dbReference>
<dbReference type="PANTHER" id="PTHR45685">
    <property type="entry name" value="HELICASE SRCAP-RELATED"/>
    <property type="match status" value="1"/>
</dbReference>
<dbReference type="CDD" id="cd18793">
    <property type="entry name" value="SF2_C_SNF"/>
    <property type="match status" value="1"/>
</dbReference>
<dbReference type="GO" id="GO:0005524">
    <property type="term" value="F:ATP binding"/>
    <property type="evidence" value="ECO:0007669"/>
    <property type="project" value="UniProtKB-KW"/>
</dbReference>
<dbReference type="OrthoDB" id="372624at2759"/>
<dbReference type="InterPro" id="IPR014001">
    <property type="entry name" value="Helicase_ATP-bd"/>
</dbReference>
<dbReference type="SMART" id="SM00490">
    <property type="entry name" value="HELICc"/>
    <property type="match status" value="1"/>
</dbReference>
<dbReference type="GO" id="GO:0006338">
    <property type="term" value="P:chromatin remodeling"/>
    <property type="evidence" value="ECO:0007669"/>
    <property type="project" value="TreeGrafter"/>
</dbReference>
<dbReference type="GO" id="GO:0016887">
    <property type="term" value="F:ATP hydrolysis activity"/>
    <property type="evidence" value="ECO:0007669"/>
    <property type="project" value="TreeGrafter"/>
</dbReference>
<evidence type="ECO:0000256" key="3">
    <source>
        <dbReference type="ARBA" id="ARBA00022741"/>
    </source>
</evidence>
<dbReference type="Gene3D" id="1.20.120.850">
    <property type="entry name" value="SWI2/SNF2 ATPases, N-terminal domain"/>
    <property type="match status" value="1"/>
</dbReference>
<dbReference type="InterPro" id="IPR027417">
    <property type="entry name" value="P-loop_NTPase"/>
</dbReference>
<dbReference type="GO" id="GO:0042393">
    <property type="term" value="F:histone binding"/>
    <property type="evidence" value="ECO:0007669"/>
    <property type="project" value="TreeGrafter"/>
</dbReference>
<dbReference type="FunFam" id="3.40.50.10810:FF:000005">
    <property type="entry name" value="Photoperiod-independent early flowering 1"/>
    <property type="match status" value="1"/>
</dbReference>
<feature type="non-terminal residue" evidence="13">
    <location>
        <position position="1"/>
    </location>
</feature>
<evidence type="ECO:0000256" key="6">
    <source>
        <dbReference type="ARBA" id="ARBA00022840"/>
    </source>
</evidence>
<keyword evidence="6" id="KW-0067">ATP-binding</keyword>
<feature type="domain" description="Helicase C-terminal" evidence="12">
    <location>
        <begin position="518"/>
        <end position="667"/>
    </location>
</feature>
<keyword evidence="8" id="KW-0238">DNA-binding</keyword>
<evidence type="ECO:0000256" key="2">
    <source>
        <dbReference type="ARBA" id="ARBA00009220"/>
    </source>
</evidence>
<protein>
    <submittedName>
        <fullName evidence="13">SNF2 family N-terminal domain-containing protein</fullName>
    </submittedName>
</protein>
<evidence type="ECO:0000313" key="14">
    <source>
        <dbReference type="Proteomes" id="UP000269721"/>
    </source>
</evidence>
<dbReference type="PROSITE" id="PS51194">
    <property type="entry name" value="HELICASE_CTER"/>
    <property type="match status" value="1"/>
</dbReference>
<dbReference type="SUPFAM" id="SSF52540">
    <property type="entry name" value="P-loop containing nucleoside triphosphate hydrolases"/>
    <property type="match status" value="2"/>
</dbReference>
<dbReference type="Proteomes" id="UP000269721">
    <property type="component" value="Unassembled WGS sequence"/>
</dbReference>
<dbReference type="InterPro" id="IPR049730">
    <property type="entry name" value="SNF2/RAD54-like_C"/>
</dbReference>
<evidence type="ECO:0000256" key="10">
    <source>
        <dbReference type="ARBA" id="ARBA00023242"/>
    </source>
</evidence>
<feature type="non-terminal residue" evidence="13">
    <location>
        <position position="667"/>
    </location>
</feature>
<reference evidence="14" key="1">
    <citation type="journal article" date="2018" name="Nat. Microbiol.">
        <title>Leveraging single-cell genomics to expand the fungal tree of life.</title>
        <authorList>
            <person name="Ahrendt S.R."/>
            <person name="Quandt C.A."/>
            <person name="Ciobanu D."/>
            <person name="Clum A."/>
            <person name="Salamov A."/>
            <person name="Andreopoulos B."/>
            <person name="Cheng J.F."/>
            <person name="Woyke T."/>
            <person name="Pelin A."/>
            <person name="Henrissat B."/>
            <person name="Reynolds N.K."/>
            <person name="Benny G.L."/>
            <person name="Smith M.E."/>
            <person name="James T.Y."/>
            <person name="Grigoriev I.V."/>
        </authorList>
    </citation>
    <scope>NUCLEOTIDE SEQUENCE [LARGE SCALE GENOMIC DNA]</scope>
</reference>
<keyword evidence="10" id="KW-0539">Nucleus</keyword>
<dbReference type="InterPro" id="IPR038718">
    <property type="entry name" value="SNF2-like_sf"/>
</dbReference>
<keyword evidence="9" id="KW-0010">Activator</keyword>
<dbReference type="AlphaFoldDB" id="A0A4P9WLH1"/>
<evidence type="ECO:0000256" key="5">
    <source>
        <dbReference type="ARBA" id="ARBA00022806"/>
    </source>
</evidence>
<evidence type="ECO:0000256" key="9">
    <source>
        <dbReference type="ARBA" id="ARBA00023159"/>
    </source>
</evidence>
<dbReference type="Gene3D" id="3.40.50.300">
    <property type="entry name" value="P-loop containing nucleotide triphosphate hydrolases"/>
    <property type="match status" value="1"/>
</dbReference>
<dbReference type="PANTHER" id="PTHR45685:SF1">
    <property type="entry name" value="HELICASE SRCAP"/>
    <property type="match status" value="1"/>
</dbReference>
<keyword evidence="3" id="KW-0547">Nucleotide-binding</keyword>
<organism evidence="13 14">
    <name type="scientific">Blyttiomyces helicus</name>
    <dbReference type="NCBI Taxonomy" id="388810"/>
    <lineage>
        <taxon>Eukaryota</taxon>
        <taxon>Fungi</taxon>
        <taxon>Fungi incertae sedis</taxon>
        <taxon>Chytridiomycota</taxon>
        <taxon>Chytridiomycota incertae sedis</taxon>
        <taxon>Chytridiomycetes</taxon>
        <taxon>Chytridiomycetes incertae sedis</taxon>
        <taxon>Blyttiomyces</taxon>
    </lineage>
</organism>
<feature type="domain" description="Helicase ATP-binding" evidence="11">
    <location>
        <begin position="20"/>
        <end position="185"/>
    </location>
</feature>
<sequence>PFLLRHQMREYQHVGLDWLANLYENGLNGILADEMGLGKTIQTIALLGHLACEKGVWGPHLVVVPTSVMLNWECEFKKWLPAFKILTYYGSIAERMQKRVGWTKSNAFHVCITSYPLVLKDSAAFRRMRWCYLILDEAHNIKNFRTQRWQTLLTFSSERRLLLTGTPLQNNLMELWSLMYFLMPAAAGAGGGGADGDSTSNGPLPAGFATQMEFAEWFSQPVERLVESTTALVTGSGAGVGSEPAMTAEADSETRSAVARLHTVLRPYLLRRLKADVEKQMPGKFEHVLRCRLSKRQRFLYDDFMGRSQTKKFLASGNYLSVFYCLMQLRKVCNHPDLFEERPIVTGFAMGEGVVGADAEVGAAESAVRRLMNTPSRAGGETDEATAARAALAGVTHAERYQTLRGHALDVAARRATREAASPPSAPRRRAPWDVVCPTALVAAVRTPAERAEQLHDVITRFVFVTPPVIVRVIPDVSAAETLPVESGVEYLQQASARLTIAFPDKRLLQYDCGKLQMLDILLRKLKAGGHRALIFTQMTKMLDILEIFLNIHGHRYLRLDGATKVETRQVLMERFNQDKRILVFILSTRSGGVGMNLTGADTVIFYDSDWNPAMDAQAQDRAHRIGQTREVHIYRLICAHTIEENILRKANQKRMLDAVVIGEGGF</sequence>
<keyword evidence="4" id="KW-0378">Hydrolase</keyword>
<accession>A0A4P9WLH1</accession>
<evidence type="ECO:0000256" key="7">
    <source>
        <dbReference type="ARBA" id="ARBA00022853"/>
    </source>
</evidence>
<evidence type="ECO:0000313" key="13">
    <source>
        <dbReference type="EMBL" id="RKO92468.1"/>
    </source>
</evidence>
<dbReference type="GO" id="GO:0003677">
    <property type="term" value="F:DNA binding"/>
    <property type="evidence" value="ECO:0007669"/>
    <property type="project" value="UniProtKB-KW"/>
</dbReference>
<evidence type="ECO:0000256" key="8">
    <source>
        <dbReference type="ARBA" id="ARBA00023125"/>
    </source>
</evidence>
<comment type="subcellular location">
    <subcellularLocation>
        <location evidence="1">Nucleus</location>
    </subcellularLocation>
</comment>
<evidence type="ECO:0000259" key="11">
    <source>
        <dbReference type="PROSITE" id="PS51192"/>
    </source>
</evidence>
<dbReference type="EMBL" id="KZ994624">
    <property type="protein sequence ID" value="RKO92468.1"/>
    <property type="molecule type" value="Genomic_DNA"/>
</dbReference>
<dbReference type="PROSITE" id="PS51192">
    <property type="entry name" value="HELICASE_ATP_BIND_1"/>
    <property type="match status" value="1"/>
</dbReference>
<proteinExistence type="inferred from homology"/>
<dbReference type="Gene3D" id="3.40.50.10810">
    <property type="entry name" value="Tandem AAA-ATPase domain"/>
    <property type="match status" value="1"/>
</dbReference>
<comment type="similarity">
    <text evidence="2">Belongs to the SNF2/RAD54 helicase family. SWR1 subfamily.</text>
</comment>
<keyword evidence="7" id="KW-0156">Chromatin regulator</keyword>
<dbReference type="Pfam" id="PF00176">
    <property type="entry name" value="SNF2-rel_dom"/>
    <property type="match status" value="2"/>
</dbReference>
<gene>
    <name evidence="13" type="ORF">BDK51DRAFT_8256</name>
</gene>
<evidence type="ECO:0000259" key="12">
    <source>
        <dbReference type="PROSITE" id="PS51194"/>
    </source>
</evidence>
<dbReference type="GO" id="GO:0000812">
    <property type="term" value="C:Swr1 complex"/>
    <property type="evidence" value="ECO:0007669"/>
    <property type="project" value="TreeGrafter"/>
</dbReference>
<dbReference type="InterPro" id="IPR050520">
    <property type="entry name" value="INO80/SWR1_helicase"/>
</dbReference>
<keyword evidence="5" id="KW-0347">Helicase</keyword>